<evidence type="ECO:0000313" key="3">
    <source>
        <dbReference type="EMBL" id="KYF53190.1"/>
    </source>
</evidence>
<dbReference type="Gene3D" id="2.160.20.10">
    <property type="entry name" value="Single-stranded right-handed beta-helix, Pectin lyase-like"/>
    <property type="match status" value="3"/>
</dbReference>
<evidence type="ECO:0000259" key="2">
    <source>
        <dbReference type="Pfam" id="PF13229"/>
    </source>
</evidence>
<accession>A0A150PBZ0</accession>
<dbReference type="SUPFAM" id="SSF51126">
    <property type="entry name" value="Pectin lyase-like"/>
    <property type="match status" value="3"/>
</dbReference>
<dbReference type="AlphaFoldDB" id="A0A150PBZ0"/>
<dbReference type="Pfam" id="PF13229">
    <property type="entry name" value="Beta_helix"/>
    <property type="match status" value="1"/>
</dbReference>
<reference evidence="3 4" key="1">
    <citation type="submission" date="2014-02" db="EMBL/GenBank/DDBJ databases">
        <title>The small core and large imbalanced accessory genome model reveals a collaborative survival strategy of Sorangium cellulosum strains in nature.</title>
        <authorList>
            <person name="Han K."/>
            <person name="Peng R."/>
            <person name="Blom J."/>
            <person name="Li Y.-Z."/>
        </authorList>
    </citation>
    <scope>NUCLEOTIDE SEQUENCE [LARGE SCALE GENOMIC DNA]</scope>
    <source>
        <strain evidence="3 4">So0157-25</strain>
    </source>
</reference>
<dbReference type="InterPro" id="IPR039448">
    <property type="entry name" value="Beta_helix"/>
</dbReference>
<evidence type="ECO:0000256" key="1">
    <source>
        <dbReference type="SAM" id="MobiDB-lite"/>
    </source>
</evidence>
<sequence>DDRGGCEPVLPEDTCPRGQMAIPGDLRCRDVAPCGDGEYGAIPVEANTEFVNAAYPGVDSDGTRARPWKRIQQGIDHAPPGGIVAVAAGVYTEDLLIRSRPVRLWGRCPALVEVVGTGGEIATLQILRQTASGSEVHGLAFAGPQIGVLVTGATGVGIAHVWIHDTGSRGLDVEDPYGPTSVAIRASLVESARELGVYVGGSEATIEATVVRDTEPLRDGRYGHGIHVQYDPESRTRSTVALRSSLVERNRDVGIGVVGSDAAIEATVVRGTQPRGDGTHGVGIAARHDDAAPQERAKVTLRASLVEQNRDFGVHVIGSEATIEATVVRDTQPSSDDMGGWGLAIVNGPASQGRTEVTLRASLLEYNHASSVGVIGSDVAIESTIVRATQPLIDGTGGVGIDVEIDPATEERATLALRASVLEDNSTFGIRVVGSDATIETTVVRDTHEDGDGRAGNGVAVDADGATRARSSLALRASLLERNREAGAFVMGSDATIESTVVRDTVPASDGTGGIGLWIQDDRITNERATLTLRASRIERNHDVGVLVSGSEATIESTVVRGTRQVREDAGGYGVSINNSPTTDRRSSVTLRSSLVEQNHDVGVVAFGSDVTIEGTVVRDTQPLDIGIGGYGIAIHESSTHERSTLTLRSSLVEQNQEVGVFVAGSDAAIDAAVVRATQPLGDGTNGRGITLQGGASASLLNSLVEQNHDVGVLVSGSEATIEATVVRDTQPRGDGTNGRGISIQADPDTFKRSHVTLRSSLVEHNHETGVLVLLSDASIESTVVRATRPNRDGTHGDGIAVESAGTPTTVAITSTTVASNTRAGIANFGATVVLVASSVQCNALDLNGRASLDGHPFSFDGSKENICGCDQPVSPCPVETAKLSPPEPASPSRPAP</sequence>
<organism evidence="3 4">
    <name type="scientific">Sorangium cellulosum</name>
    <name type="common">Polyangium cellulosum</name>
    <dbReference type="NCBI Taxonomy" id="56"/>
    <lineage>
        <taxon>Bacteria</taxon>
        <taxon>Pseudomonadati</taxon>
        <taxon>Myxococcota</taxon>
        <taxon>Polyangia</taxon>
        <taxon>Polyangiales</taxon>
        <taxon>Polyangiaceae</taxon>
        <taxon>Sorangium</taxon>
    </lineage>
</organism>
<feature type="compositionally biased region" description="Pro residues" evidence="1">
    <location>
        <begin position="886"/>
        <end position="897"/>
    </location>
</feature>
<evidence type="ECO:0000313" key="4">
    <source>
        <dbReference type="Proteomes" id="UP000075420"/>
    </source>
</evidence>
<proteinExistence type="predicted"/>
<dbReference type="InterPro" id="IPR006626">
    <property type="entry name" value="PbH1"/>
</dbReference>
<feature type="region of interest" description="Disordered" evidence="1">
    <location>
        <begin position="878"/>
        <end position="897"/>
    </location>
</feature>
<dbReference type="Proteomes" id="UP000075420">
    <property type="component" value="Unassembled WGS sequence"/>
</dbReference>
<gene>
    <name evidence="3" type="ORF">BE08_38670</name>
</gene>
<dbReference type="InterPro" id="IPR011050">
    <property type="entry name" value="Pectin_lyase_fold/virulence"/>
</dbReference>
<comment type="caution">
    <text evidence="3">The sequence shown here is derived from an EMBL/GenBank/DDBJ whole genome shotgun (WGS) entry which is preliminary data.</text>
</comment>
<dbReference type="InterPro" id="IPR012334">
    <property type="entry name" value="Pectin_lyas_fold"/>
</dbReference>
<feature type="domain" description="Right handed beta helix" evidence="2">
    <location>
        <begin position="528"/>
        <end position="668"/>
    </location>
</feature>
<feature type="non-terminal residue" evidence="3">
    <location>
        <position position="1"/>
    </location>
</feature>
<dbReference type="SMART" id="SM00710">
    <property type="entry name" value="PbH1"/>
    <property type="match status" value="13"/>
</dbReference>
<name>A0A150PBZ0_SORCE</name>
<protein>
    <recommendedName>
        <fullName evidence="2">Right handed beta helix domain-containing protein</fullName>
    </recommendedName>
</protein>
<dbReference type="EMBL" id="JELY01002239">
    <property type="protein sequence ID" value="KYF53190.1"/>
    <property type="molecule type" value="Genomic_DNA"/>
</dbReference>